<dbReference type="GO" id="GO:0070842">
    <property type="term" value="P:aggresome assembly"/>
    <property type="evidence" value="ECO:0007669"/>
    <property type="project" value="TreeGrafter"/>
</dbReference>
<dbReference type="GO" id="GO:0008270">
    <property type="term" value="F:zinc ion binding"/>
    <property type="evidence" value="ECO:0007669"/>
    <property type="project" value="UniProtKB-KW"/>
</dbReference>
<evidence type="ECO:0000259" key="4">
    <source>
        <dbReference type="PROSITE" id="PS50144"/>
    </source>
</evidence>
<keyword evidence="1" id="KW-0479">Metal-binding</keyword>
<keyword evidence="2" id="KW-0863">Zinc-finger</keyword>
<dbReference type="InterPro" id="IPR002083">
    <property type="entry name" value="MATH/TRAF_dom"/>
</dbReference>
<dbReference type="Pfam" id="PF22486">
    <property type="entry name" value="MATH_2"/>
    <property type="match status" value="1"/>
</dbReference>
<gene>
    <name evidence="5" type="ORF">DILT_LOCUS3100</name>
</gene>
<dbReference type="CDD" id="cd19779">
    <property type="entry name" value="Bbox2_TRIM37_C-VIII"/>
    <property type="match status" value="1"/>
</dbReference>
<dbReference type="GO" id="GO:0006513">
    <property type="term" value="P:protein monoubiquitination"/>
    <property type="evidence" value="ECO:0007669"/>
    <property type="project" value="TreeGrafter"/>
</dbReference>
<dbReference type="PROSITE" id="PS50144">
    <property type="entry name" value="MATH"/>
    <property type="match status" value="1"/>
</dbReference>
<dbReference type="Proteomes" id="UP000281553">
    <property type="component" value="Unassembled WGS sequence"/>
</dbReference>
<dbReference type="PANTHER" id="PTHR36754:SF2">
    <property type="entry name" value="E3 UBIQUITIN-PROTEIN LIGASE TRIM37"/>
    <property type="match status" value="1"/>
</dbReference>
<dbReference type="GO" id="GO:0051865">
    <property type="term" value="P:protein autoubiquitination"/>
    <property type="evidence" value="ECO:0007669"/>
    <property type="project" value="TreeGrafter"/>
</dbReference>
<dbReference type="AlphaFoldDB" id="A0A3P6THF0"/>
<dbReference type="SMART" id="SM00336">
    <property type="entry name" value="BBOX"/>
    <property type="match status" value="1"/>
</dbReference>
<sequence length="392" mass="43952">MAAKRSNGGGTPGDTFENLSEVFKCFICMEKLNNTRLCPHCSKLCCYDCITVCALKHFMLLEMDNRKSTTMSSLSVLRNIVDAFACKGPIINFPSVPSALLAGRFSTKVSPSLENDDHVGLKTTLHTYELVNCRWADEVTQQLDNLQGQSLLINKSSGSRPHSSAMNSDICEPHRERLSVFCQTCDRAICHECALFESRHSQHTFRPLDDVYKEHIDRLQVEMDKLKLRHLEMRSLIQDVEVELLDSLLQEVQTQLNSASKANLIFRSMALSTMFAEVHKTPMASLVSAPVPAEFQSEIVPAYDSSTFVMRNFTLLRQRVDPVYSPPLHVGGLSWRLKVYPDGNGVVRGNYLSVFLELSAGIREPSKFVQQHTFCLTRAVADQTSAINVLSL</sequence>
<proteinExistence type="predicted"/>
<dbReference type="Gene3D" id="3.30.40.10">
    <property type="entry name" value="Zinc/RING finger domain, C3HC4 (zinc finger)"/>
    <property type="match status" value="1"/>
</dbReference>
<dbReference type="GO" id="GO:0005164">
    <property type="term" value="F:tumor necrosis factor receptor binding"/>
    <property type="evidence" value="ECO:0007669"/>
    <property type="project" value="TreeGrafter"/>
</dbReference>
<evidence type="ECO:0000313" key="6">
    <source>
        <dbReference type="Proteomes" id="UP000281553"/>
    </source>
</evidence>
<dbReference type="PROSITE" id="PS50119">
    <property type="entry name" value="ZF_BBOX"/>
    <property type="match status" value="1"/>
</dbReference>
<feature type="domain" description="MATH" evidence="4">
    <location>
        <begin position="303"/>
        <end position="392"/>
    </location>
</feature>
<dbReference type="GO" id="GO:0061630">
    <property type="term" value="F:ubiquitin protein ligase activity"/>
    <property type="evidence" value="ECO:0007669"/>
    <property type="project" value="TreeGrafter"/>
</dbReference>
<evidence type="ECO:0000313" key="5">
    <source>
        <dbReference type="EMBL" id="VDK80355.1"/>
    </source>
</evidence>
<evidence type="ECO:0000256" key="1">
    <source>
        <dbReference type="ARBA" id="ARBA00022723"/>
    </source>
</evidence>
<reference evidence="5 6" key="1">
    <citation type="submission" date="2018-11" db="EMBL/GenBank/DDBJ databases">
        <authorList>
            <consortium name="Pathogen Informatics"/>
        </authorList>
    </citation>
    <scope>NUCLEOTIDE SEQUENCE [LARGE SCALE GENOMIC DNA]</scope>
</reference>
<name>A0A3P6THF0_DIBLA</name>
<dbReference type="GO" id="GO:0005778">
    <property type="term" value="C:peroxisomal membrane"/>
    <property type="evidence" value="ECO:0007669"/>
    <property type="project" value="TreeGrafter"/>
</dbReference>
<dbReference type="SUPFAM" id="SSF57845">
    <property type="entry name" value="B-box zinc-binding domain"/>
    <property type="match status" value="1"/>
</dbReference>
<feature type="domain" description="B box-type" evidence="3">
    <location>
        <begin position="166"/>
        <end position="208"/>
    </location>
</feature>
<evidence type="ECO:0000256" key="2">
    <source>
        <dbReference type="PROSITE-ProRule" id="PRU00024"/>
    </source>
</evidence>
<dbReference type="EMBL" id="UYRU01043122">
    <property type="protein sequence ID" value="VDK80355.1"/>
    <property type="molecule type" value="Genomic_DNA"/>
</dbReference>
<keyword evidence="2" id="KW-0862">Zinc</keyword>
<accession>A0A3P6THF0</accession>
<dbReference type="Pfam" id="PF00643">
    <property type="entry name" value="zf-B_box"/>
    <property type="match status" value="1"/>
</dbReference>
<dbReference type="InterPro" id="IPR008974">
    <property type="entry name" value="TRAF-like"/>
</dbReference>
<protein>
    <recommendedName>
        <fullName evidence="7">B box-type domain-containing protein</fullName>
    </recommendedName>
</protein>
<dbReference type="Gene3D" id="2.60.210.10">
    <property type="entry name" value="Apoptosis, Tumor Necrosis Factor Receptor Associated Protein 2, Chain A"/>
    <property type="match status" value="1"/>
</dbReference>
<dbReference type="PANTHER" id="PTHR36754">
    <property type="entry name" value="E3 UBIQUITIN-PROTEIN LIGASE TRIM37"/>
    <property type="match status" value="1"/>
</dbReference>
<dbReference type="InterPro" id="IPR013083">
    <property type="entry name" value="Znf_RING/FYVE/PHD"/>
</dbReference>
<dbReference type="Gene3D" id="3.30.160.60">
    <property type="entry name" value="Classic Zinc Finger"/>
    <property type="match status" value="1"/>
</dbReference>
<dbReference type="InterPro" id="IPR000315">
    <property type="entry name" value="Znf_B-box"/>
</dbReference>
<dbReference type="InterPro" id="IPR053003">
    <property type="entry name" value="TRIM_RBCC_E3_ubiq-ligases"/>
</dbReference>
<keyword evidence="6" id="KW-1185">Reference proteome</keyword>
<evidence type="ECO:0000259" key="3">
    <source>
        <dbReference type="PROSITE" id="PS50119"/>
    </source>
</evidence>
<evidence type="ECO:0008006" key="7">
    <source>
        <dbReference type="Google" id="ProtNLM"/>
    </source>
</evidence>
<dbReference type="OrthoDB" id="192247at2759"/>
<dbReference type="GO" id="GO:0016235">
    <property type="term" value="C:aggresome"/>
    <property type="evidence" value="ECO:0007669"/>
    <property type="project" value="TreeGrafter"/>
</dbReference>
<organism evidence="5 6">
    <name type="scientific">Dibothriocephalus latus</name>
    <name type="common">Fish tapeworm</name>
    <name type="synonym">Diphyllobothrium latum</name>
    <dbReference type="NCBI Taxonomy" id="60516"/>
    <lineage>
        <taxon>Eukaryota</taxon>
        <taxon>Metazoa</taxon>
        <taxon>Spiralia</taxon>
        <taxon>Lophotrochozoa</taxon>
        <taxon>Platyhelminthes</taxon>
        <taxon>Cestoda</taxon>
        <taxon>Eucestoda</taxon>
        <taxon>Diphyllobothriidea</taxon>
        <taxon>Diphyllobothriidae</taxon>
        <taxon>Dibothriocephalus</taxon>
    </lineage>
</organism>
<dbReference type="GO" id="GO:0031625">
    <property type="term" value="F:ubiquitin protein ligase binding"/>
    <property type="evidence" value="ECO:0007669"/>
    <property type="project" value="TreeGrafter"/>
</dbReference>
<dbReference type="SUPFAM" id="SSF49599">
    <property type="entry name" value="TRAF domain-like"/>
    <property type="match status" value="1"/>
</dbReference>